<organism evidence="6 7">
    <name type="scientific">Sphaerochaeta halotolerans</name>
    <dbReference type="NCBI Taxonomy" id="2293840"/>
    <lineage>
        <taxon>Bacteria</taxon>
        <taxon>Pseudomonadati</taxon>
        <taxon>Spirochaetota</taxon>
        <taxon>Spirochaetia</taxon>
        <taxon>Spirochaetales</taxon>
        <taxon>Sphaerochaetaceae</taxon>
        <taxon>Sphaerochaeta</taxon>
    </lineage>
</organism>
<dbReference type="PANTHER" id="PTHR43179:SF12">
    <property type="entry name" value="GALACTOFURANOSYLTRANSFERASE GLFT2"/>
    <property type="match status" value="1"/>
</dbReference>
<feature type="transmembrane region" description="Helical" evidence="4">
    <location>
        <begin position="158"/>
        <end position="182"/>
    </location>
</feature>
<evidence type="ECO:0000313" key="6">
    <source>
        <dbReference type="EMBL" id="RFU93820.1"/>
    </source>
</evidence>
<dbReference type="Gene3D" id="3.90.550.10">
    <property type="entry name" value="Spore Coat Polysaccharide Biosynthesis Protein SpsA, Chain A"/>
    <property type="match status" value="1"/>
</dbReference>
<keyword evidence="2" id="KW-0328">Glycosyltransferase</keyword>
<dbReference type="Pfam" id="PF00535">
    <property type="entry name" value="Glycos_transf_2"/>
    <property type="match status" value="1"/>
</dbReference>
<dbReference type="RefSeq" id="WP_117331439.1">
    <property type="nucleotide sequence ID" value="NZ_QUWK01000018.1"/>
</dbReference>
<reference evidence="7" key="1">
    <citation type="submission" date="2018-08" db="EMBL/GenBank/DDBJ databases">
        <authorList>
            <person name="Grouzdev D.S."/>
            <person name="Krutkina M.S."/>
        </authorList>
    </citation>
    <scope>NUCLEOTIDE SEQUENCE [LARGE SCALE GENOMIC DNA]</scope>
    <source>
        <strain evidence="7">4-11</strain>
    </source>
</reference>
<dbReference type="SUPFAM" id="SSF53448">
    <property type="entry name" value="Nucleotide-diphospho-sugar transferases"/>
    <property type="match status" value="1"/>
</dbReference>
<gene>
    <name evidence="6" type="ORF">DYP60_12960</name>
</gene>
<dbReference type="PANTHER" id="PTHR43179">
    <property type="entry name" value="RHAMNOSYLTRANSFERASE WBBL"/>
    <property type="match status" value="1"/>
</dbReference>
<evidence type="ECO:0000313" key="7">
    <source>
        <dbReference type="Proteomes" id="UP000264002"/>
    </source>
</evidence>
<keyword evidence="3 6" id="KW-0808">Transferase</keyword>
<proteinExistence type="inferred from homology"/>
<dbReference type="InterPro" id="IPR029044">
    <property type="entry name" value="Nucleotide-diphossugar_trans"/>
</dbReference>
<evidence type="ECO:0000259" key="5">
    <source>
        <dbReference type="Pfam" id="PF00535"/>
    </source>
</evidence>
<dbReference type="Proteomes" id="UP000264002">
    <property type="component" value="Unassembled WGS sequence"/>
</dbReference>
<keyword evidence="4" id="KW-1133">Transmembrane helix</keyword>
<dbReference type="InterPro" id="IPR001173">
    <property type="entry name" value="Glyco_trans_2-like"/>
</dbReference>
<name>A0A372MF41_9SPIR</name>
<keyword evidence="4" id="KW-0812">Transmembrane</keyword>
<evidence type="ECO:0000256" key="4">
    <source>
        <dbReference type="SAM" id="Phobius"/>
    </source>
</evidence>
<comment type="similarity">
    <text evidence="1">Belongs to the glycosyltransferase 2 family.</text>
</comment>
<evidence type="ECO:0000256" key="2">
    <source>
        <dbReference type="ARBA" id="ARBA00022676"/>
    </source>
</evidence>
<reference evidence="6 7" key="2">
    <citation type="submission" date="2018-09" db="EMBL/GenBank/DDBJ databases">
        <title>Genome of Sphaerochaeta halotolerans strain 4-11.</title>
        <authorList>
            <person name="Nazina T.N."/>
            <person name="Sokolova D.S."/>
        </authorList>
    </citation>
    <scope>NUCLEOTIDE SEQUENCE [LARGE SCALE GENOMIC DNA]</scope>
    <source>
        <strain evidence="6 7">4-11</strain>
    </source>
</reference>
<protein>
    <submittedName>
        <fullName evidence="6">Glycosyltransferase family 2 protein</fullName>
    </submittedName>
</protein>
<accession>A0A372MF41</accession>
<dbReference type="AlphaFoldDB" id="A0A372MF41"/>
<sequence length="321" mass="37700">MKKYNNTLIIVLNWNHSSRTVEFIQNLRSVEKNCDILVIDNGSTVSEKEIIQDYITKLGGAIFCESDITIENTNIINDVFLLLLSKNYGYAKGNNFGLKLSNHLGYSYSLICNNDVLFKSSLINSLEEIMDSRLDVAALGPKVVGLDNKLQGPYSKQYYLFLSIVQLLYPIFLLPWKLIIIFRNFYYSLPRDRIHLVYRLMGCCMMLRNNALEKVDYFDENTFLYCEEMILAEKFKSFYLLTAYTNKIVVVHMHGLSTRDFDNQERLKIFLKSLSYYLVTYRGYSKISLFIIKQMYYVMNNFWLPISRKFKTLFINILRGF</sequence>
<feature type="domain" description="Glycosyltransferase 2-like" evidence="5">
    <location>
        <begin position="9"/>
        <end position="214"/>
    </location>
</feature>
<keyword evidence="4" id="KW-0472">Membrane</keyword>
<dbReference type="GO" id="GO:0016757">
    <property type="term" value="F:glycosyltransferase activity"/>
    <property type="evidence" value="ECO:0007669"/>
    <property type="project" value="UniProtKB-KW"/>
</dbReference>
<evidence type="ECO:0000256" key="3">
    <source>
        <dbReference type="ARBA" id="ARBA00022679"/>
    </source>
</evidence>
<comment type="caution">
    <text evidence="6">The sequence shown here is derived from an EMBL/GenBank/DDBJ whole genome shotgun (WGS) entry which is preliminary data.</text>
</comment>
<dbReference type="EMBL" id="QUWK01000018">
    <property type="protein sequence ID" value="RFU93820.1"/>
    <property type="molecule type" value="Genomic_DNA"/>
</dbReference>
<keyword evidence="7" id="KW-1185">Reference proteome</keyword>
<evidence type="ECO:0000256" key="1">
    <source>
        <dbReference type="ARBA" id="ARBA00006739"/>
    </source>
</evidence>